<gene>
    <name evidence="1" type="ORF">LCGC14_2279960</name>
</gene>
<dbReference type="AlphaFoldDB" id="A0A0F9FPM1"/>
<protein>
    <submittedName>
        <fullName evidence="1">Uncharacterized protein</fullName>
    </submittedName>
</protein>
<accession>A0A0F9FPM1</accession>
<dbReference type="EMBL" id="LAZR01031694">
    <property type="protein sequence ID" value="KKL52987.1"/>
    <property type="molecule type" value="Genomic_DNA"/>
</dbReference>
<name>A0A0F9FPM1_9ZZZZ</name>
<reference evidence="1" key="1">
    <citation type="journal article" date="2015" name="Nature">
        <title>Complex archaea that bridge the gap between prokaryotes and eukaryotes.</title>
        <authorList>
            <person name="Spang A."/>
            <person name="Saw J.H."/>
            <person name="Jorgensen S.L."/>
            <person name="Zaremba-Niedzwiedzka K."/>
            <person name="Martijn J."/>
            <person name="Lind A.E."/>
            <person name="van Eijk R."/>
            <person name="Schleper C."/>
            <person name="Guy L."/>
            <person name="Ettema T.J."/>
        </authorList>
    </citation>
    <scope>NUCLEOTIDE SEQUENCE</scope>
</reference>
<comment type="caution">
    <text evidence="1">The sequence shown here is derived from an EMBL/GenBank/DDBJ whole genome shotgun (WGS) entry which is preliminary data.</text>
</comment>
<organism evidence="1">
    <name type="scientific">marine sediment metagenome</name>
    <dbReference type="NCBI Taxonomy" id="412755"/>
    <lineage>
        <taxon>unclassified sequences</taxon>
        <taxon>metagenomes</taxon>
        <taxon>ecological metagenomes</taxon>
    </lineage>
</organism>
<proteinExistence type="predicted"/>
<sequence>MELSKNIIKKEKDISFMQGYGCAVATLVRGWNQTTLAKMIMQEGNLLLKDFEECCEDFDLKVIRKAFKEG</sequence>
<evidence type="ECO:0000313" key="1">
    <source>
        <dbReference type="EMBL" id="KKL52987.1"/>
    </source>
</evidence>